<dbReference type="PANTHER" id="PTHR46825">
    <property type="entry name" value="D-ALANYL-D-ALANINE-CARBOXYPEPTIDASE/ENDOPEPTIDASE AMPH"/>
    <property type="match status" value="1"/>
</dbReference>
<dbReference type="GO" id="GO:0016787">
    <property type="term" value="F:hydrolase activity"/>
    <property type="evidence" value="ECO:0007669"/>
    <property type="project" value="UniProtKB-KW"/>
</dbReference>
<keyword evidence="4" id="KW-0378">Hydrolase</keyword>
<feature type="compositionally biased region" description="Low complexity" evidence="1">
    <location>
        <begin position="705"/>
        <end position="718"/>
    </location>
</feature>
<accession>A0A9X2S6I6</accession>
<sequence length="718" mass="77809">MKPLFVLTAPRWAKTITAAVLSLALLTPAIQASAATTADAAKGKTLDAASATAFLDGFFGSEEAKAQYVGASAVVVKDGQVLAQKGYGYADKENEVAVDPESTVFRIASVSKTFAAAAAMQLVEQGKIGLQDDFTKYIKDLDFDNPFDKPVTIEHLLTHTTGFEIRDPKPEDLSPDFERVVEIDDYVRENMPPVVREPGSVYMYDNFASMLLGLVVQNASGQPYEEYMADHIFEPLGMENSDFLLTGKLKDKLAVEYTAAHEKMEPYAVAPTVMPQGGMLSTAEDIGKFMIAFLNGGAAGSNRILSEQTVASMEEYRSEIHPLLPDTTYGFEAPFQLPGAGSSSKIITKGGDLLGTSSYMFLIPEQNTGVFVTYNQQGILRNGLYAQFISTFFPQYAAPVAMEAFEAKEDELAKFVGHYSDLRIDMIVSSIGTEGEGDLVISDSYIGPRALKQVDDNLFVDSMTNQFTGFKLDDEGNVLYMKEPYLNPMGYAKKGEQAQGFADVGEDHPYASYIYALQSLGYLENNGDADFNPDQTVTRGEYVQNLLSLLNMTGVESAQPAFADLEGHSAAPYIQLAHTIGMVKGNGKGNFYPDKPITRQEAAVMIYRLIAAQYPAEAYSDIALAGETDEWAVEAVQMMIALQLFGPEIQPEADGSVDYRSKEALTRAEEAAILYTSLTTPTDIIYASLAQNAEGGAEASEEAAEPAAEPAAELPNAS</sequence>
<dbReference type="SUPFAM" id="SSF56601">
    <property type="entry name" value="beta-lactamase/transpeptidase-like"/>
    <property type="match status" value="1"/>
</dbReference>
<dbReference type="EMBL" id="JANIPJ010000001">
    <property type="protein sequence ID" value="MCR2802279.1"/>
    <property type="molecule type" value="Genomic_DNA"/>
</dbReference>
<dbReference type="InterPro" id="IPR001466">
    <property type="entry name" value="Beta-lactam-related"/>
</dbReference>
<dbReference type="InterPro" id="IPR012338">
    <property type="entry name" value="Beta-lactam/transpept-like"/>
</dbReference>
<protein>
    <submittedName>
        <fullName evidence="4">Serine hydrolase</fullName>
    </submittedName>
</protein>
<dbReference type="RefSeq" id="WP_257441755.1">
    <property type="nucleotide sequence ID" value="NZ_JANIPJ010000001.1"/>
</dbReference>
<evidence type="ECO:0000313" key="4">
    <source>
        <dbReference type="EMBL" id="MCR2802279.1"/>
    </source>
</evidence>
<dbReference type="PROSITE" id="PS51272">
    <property type="entry name" value="SLH"/>
    <property type="match status" value="2"/>
</dbReference>
<dbReference type="AlphaFoldDB" id="A0A9X2S6I6"/>
<evidence type="ECO:0000256" key="1">
    <source>
        <dbReference type="SAM" id="MobiDB-lite"/>
    </source>
</evidence>
<proteinExistence type="predicted"/>
<dbReference type="PANTHER" id="PTHR46825:SF9">
    <property type="entry name" value="BETA-LACTAMASE-RELATED DOMAIN-CONTAINING PROTEIN"/>
    <property type="match status" value="1"/>
</dbReference>
<feature type="region of interest" description="Disordered" evidence="1">
    <location>
        <begin position="695"/>
        <end position="718"/>
    </location>
</feature>
<feature type="chain" id="PRO_5040870015" evidence="2">
    <location>
        <begin position="35"/>
        <end position="718"/>
    </location>
</feature>
<keyword evidence="5" id="KW-1185">Reference proteome</keyword>
<dbReference type="Pfam" id="PF00395">
    <property type="entry name" value="SLH"/>
    <property type="match status" value="2"/>
</dbReference>
<evidence type="ECO:0000259" key="3">
    <source>
        <dbReference type="PROSITE" id="PS51272"/>
    </source>
</evidence>
<keyword evidence="2" id="KW-0732">Signal</keyword>
<dbReference type="Gene3D" id="3.40.710.10">
    <property type="entry name" value="DD-peptidase/beta-lactamase superfamily"/>
    <property type="match status" value="1"/>
</dbReference>
<dbReference type="Pfam" id="PF00144">
    <property type="entry name" value="Beta-lactamase"/>
    <property type="match status" value="1"/>
</dbReference>
<comment type="caution">
    <text evidence="4">The sequence shown here is derived from an EMBL/GenBank/DDBJ whole genome shotgun (WGS) entry which is preliminary data.</text>
</comment>
<feature type="domain" description="SLH" evidence="3">
    <location>
        <begin position="497"/>
        <end position="556"/>
    </location>
</feature>
<evidence type="ECO:0000313" key="5">
    <source>
        <dbReference type="Proteomes" id="UP001141950"/>
    </source>
</evidence>
<dbReference type="Proteomes" id="UP001141950">
    <property type="component" value="Unassembled WGS sequence"/>
</dbReference>
<evidence type="ECO:0000256" key="2">
    <source>
        <dbReference type="SAM" id="SignalP"/>
    </source>
</evidence>
<feature type="domain" description="SLH" evidence="3">
    <location>
        <begin position="557"/>
        <end position="620"/>
    </location>
</feature>
<dbReference type="InterPro" id="IPR001119">
    <property type="entry name" value="SLH_dom"/>
</dbReference>
<feature type="signal peptide" evidence="2">
    <location>
        <begin position="1"/>
        <end position="34"/>
    </location>
</feature>
<name>A0A9X2S6I6_9BACL</name>
<organism evidence="4 5">
    <name type="scientific">Paenibacillus soyae</name>
    <dbReference type="NCBI Taxonomy" id="2969249"/>
    <lineage>
        <taxon>Bacteria</taxon>
        <taxon>Bacillati</taxon>
        <taxon>Bacillota</taxon>
        <taxon>Bacilli</taxon>
        <taxon>Bacillales</taxon>
        <taxon>Paenibacillaceae</taxon>
        <taxon>Paenibacillus</taxon>
    </lineage>
</organism>
<reference evidence="4" key="1">
    <citation type="submission" date="2022-08" db="EMBL/GenBank/DDBJ databases">
        <title>The genomic sequence of strain Paenibacillus sp. SCIV0701.</title>
        <authorList>
            <person name="Zhao H."/>
        </authorList>
    </citation>
    <scope>NUCLEOTIDE SEQUENCE</scope>
    <source>
        <strain evidence="4">SCIV0701</strain>
    </source>
</reference>
<gene>
    <name evidence="4" type="ORF">NQZ67_00165</name>
</gene>
<dbReference type="InterPro" id="IPR050491">
    <property type="entry name" value="AmpC-like"/>
</dbReference>